<gene>
    <name evidence="5" type="ORF">ZIOFF_039729</name>
</gene>
<protein>
    <submittedName>
        <fullName evidence="5">Uncharacterized protein</fullName>
    </submittedName>
</protein>
<name>A0A8J5L0D9_ZINOF</name>
<keyword evidence="4" id="KW-0732">Signal</keyword>
<keyword evidence="6" id="KW-1185">Reference proteome</keyword>
<comment type="similarity">
    <text evidence="1">Belongs to the universal ribosomal protein uL10 family.</text>
</comment>
<dbReference type="Pfam" id="PF00428">
    <property type="entry name" value="Ribosomal_60s"/>
    <property type="match status" value="1"/>
</dbReference>
<dbReference type="GO" id="GO:0000027">
    <property type="term" value="P:ribosomal large subunit assembly"/>
    <property type="evidence" value="ECO:0007669"/>
    <property type="project" value="TreeGrafter"/>
</dbReference>
<evidence type="ECO:0000256" key="2">
    <source>
        <dbReference type="ARBA" id="ARBA00022980"/>
    </source>
</evidence>
<dbReference type="InterPro" id="IPR050323">
    <property type="entry name" value="Ribosomal_protein_uL10"/>
</dbReference>
<dbReference type="GO" id="GO:0003735">
    <property type="term" value="F:structural constituent of ribosome"/>
    <property type="evidence" value="ECO:0007669"/>
    <property type="project" value="TreeGrafter"/>
</dbReference>
<evidence type="ECO:0000256" key="4">
    <source>
        <dbReference type="SAM" id="SignalP"/>
    </source>
</evidence>
<sequence>MFHSMCLLLQLMSSSPLATLDWPFTDIFLSGAQHPNQDQQRQCQNNHPVELIKNGDKISQKFGTTPHMFINVYKGVHLVGIATDYTLPHAEKLKEYFKDPCKFAVAAADAGAEKSVAAPAEERKEEPAE</sequence>
<accession>A0A8J5L0D9</accession>
<keyword evidence="3" id="KW-0687">Ribonucleoprotein</keyword>
<reference evidence="5 6" key="1">
    <citation type="submission" date="2020-08" db="EMBL/GenBank/DDBJ databases">
        <title>Plant Genome Project.</title>
        <authorList>
            <person name="Zhang R.-G."/>
        </authorList>
    </citation>
    <scope>NUCLEOTIDE SEQUENCE [LARGE SCALE GENOMIC DNA]</scope>
    <source>
        <tissue evidence="5">Rhizome</tissue>
    </source>
</reference>
<keyword evidence="2" id="KW-0689">Ribosomal protein</keyword>
<dbReference type="GO" id="GO:0070180">
    <property type="term" value="F:large ribosomal subunit rRNA binding"/>
    <property type="evidence" value="ECO:0007669"/>
    <property type="project" value="TreeGrafter"/>
</dbReference>
<dbReference type="PANTHER" id="PTHR45699">
    <property type="entry name" value="60S ACIDIC RIBOSOMAL PROTEIN P0"/>
    <property type="match status" value="1"/>
</dbReference>
<evidence type="ECO:0000256" key="3">
    <source>
        <dbReference type="ARBA" id="ARBA00023274"/>
    </source>
</evidence>
<dbReference type="GO" id="GO:0002181">
    <property type="term" value="P:cytoplasmic translation"/>
    <property type="evidence" value="ECO:0007669"/>
    <property type="project" value="TreeGrafter"/>
</dbReference>
<dbReference type="AlphaFoldDB" id="A0A8J5L0D9"/>
<proteinExistence type="inferred from homology"/>
<evidence type="ECO:0000313" key="5">
    <source>
        <dbReference type="EMBL" id="KAG6499917.1"/>
    </source>
</evidence>
<organism evidence="5 6">
    <name type="scientific">Zingiber officinale</name>
    <name type="common">Ginger</name>
    <name type="synonym">Amomum zingiber</name>
    <dbReference type="NCBI Taxonomy" id="94328"/>
    <lineage>
        <taxon>Eukaryota</taxon>
        <taxon>Viridiplantae</taxon>
        <taxon>Streptophyta</taxon>
        <taxon>Embryophyta</taxon>
        <taxon>Tracheophyta</taxon>
        <taxon>Spermatophyta</taxon>
        <taxon>Magnoliopsida</taxon>
        <taxon>Liliopsida</taxon>
        <taxon>Zingiberales</taxon>
        <taxon>Zingiberaceae</taxon>
        <taxon>Zingiber</taxon>
    </lineage>
</organism>
<dbReference type="GO" id="GO:0022625">
    <property type="term" value="C:cytosolic large ribosomal subunit"/>
    <property type="evidence" value="ECO:0007669"/>
    <property type="project" value="TreeGrafter"/>
</dbReference>
<dbReference type="EMBL" id="JACMSC010000011">
    <property type="protein sequence ID" value="KAG6499917.1"/>
    <property type="molecule type" value="Genomic_DNA"/>
</dbReference>
<feature type="signal peptide" evidence="4">
    <location>
        <begin position="1"/>
        <end position="20"/>
    </location>
</feature>
<dbReference type="PANTHER" id="PTHR45699:SF3">
    <property type="entry name" value="LARGE RIBOSOMAL SUBUNIT PROTEIN UL10"/>
    <property type="match status" value="1"/>
</dbReference>
<evidence type="ECO:0000256" key="1">
    <source>
        <dbReference type="ARBA" id="ARBA00008889"/>
    </source>
</evidence>
<comment type="caution">
    <text evidence="5">The sequence shown here is derived from an EMBL/GenBank/DDBJ whole genome shotgun (WGS) entry which is preliminary data.</text>
</comment>
<evidence type="ECO:0000313" key="6">
    <source>
        <dbReference type="Proteomes" id="UP000734854"/>
    </source>
</evidence>
<dbReference type="Proteomes" id="UP000734854">
    <property type="component" value="Unassembled WGS sequence"/>
</dbReference>
<feature type="chain" id="PRO_5035294570" evidence="4">
    <location>
        <begin position="21"/>
        <end position="129"/>
    </location>
</feature>